<dbReference type="InterPro" id="IPR020843">
    <property type="entry name" value="ER"/>
</dbReference>
<comment type="caution">
    <text evidence="11">The sequence shown here is derived from an EMBL/GenBank/DDBJ whole genome shotgun (WGS) entry which is preliminary data.</text>
</comment>
<dbReference type="SMART" id="SM00829">
    <property type="entry name" value="PKS_ER"/>
    <property type="match status" value="1"/>
</dbReference>
<dbReference type="GO" id="GO:0044550">
    <property type="term" value="P:secondary metabolite biosynthetic process"/>
    <property type="evidence" value="ECO:0007669"/>
    <property type="project" value="TreeGrafter"/>
</dbReference>
<evidence type="ECO:0000256" key="6">
    <source>
        <dbReference type="PROSITE-ProRule" id="PRU01363"/>
    </source>
</evidence>
<evidence type="ECO:0000313" key="12">
    <source>
        <dbReference type="Proteomes" id="UP000813444"/>
    </source>
</evidence>
<dbReference type="Proteomes" id="UP000813444">
    <property type="component" value="Unassembled WGS sequence"/>
</dbReference>
<dbReference type="Gene3D" id="3.40.50.720">
    <property type="entry name" value="NAD(P)-binding Rossmann-like Domain"/>
    <property type="match status" value="2"/>
</dbReference>
<dbReference type="InterPro" id="IPR014030">
    <property type="entry name" value="Ketoacyl_synth_N"/>
</dbReference>
<dbReference type="SMART" id="SM00827">
    <property type="entry name" value="PKS_AT"/>
    <property type="match status" value="1"/>
</dbReference>
<dbReference type="Pfam" id="PF00109">
    <property type="entry name" value="ketoacyl-synt"/>
    <property type="match status" value="1"/>
</dbReference>
<dbReference type="InterPro" id="IPR006162">
    <property type="entry name" value="Ppantetheine_attach_site"/>
</dbReference>
<keyword evidence="12" id="KW-1185">Reference proteome</keyword>
<evidence type="ECO:0000256" key="5">
    <source>
        <dbReference type="ARBA" id="ARBA00023268"/>
    </source>
</evidence>
<dbReference type="Pfam" id="PF21089">
    <property type="entry name" value="PKS_DH_N"/>
    <property type="match status" value="1"/>
</dbReference>
<evidence type="ECO:0000259" key="10">
    <source>
        <dbReference type="PROSITE" id="PS52019"/>
    </source>
</evidence>
<dbReference type="GO" id="GO:0031177">
    <property type="term" value="F:phosphopantetheine binding"/>
    <property type="evidence" value="ECO:0007669"/>
    <property type="project" value="InterPro"/>
</dbReference>
<dbReference type="InterPro" id="IPR042104">
    <property type="entry name" value="PKS_dehydratase_sf"/>
</dbReference>
<dbReference type="InterPro" id="IPR036291">
    <property type="entry name" value="NAD(P)-bd_dom_sf"/>
</dbReference>
<dbReference type="Gene3D" id="1.10.1200.10">
    <property type="entry name" value="ACP-like"/>
    <property type="match status" value="1"/>
</dbReference>
<dbReference type="SUPFAM" id="SSF50129">
    <property type="entry name" value="GroES-like"/>
    <property type="match status" value="1"/>
</dbReference>
<protein>
    <recommendedName>
        <fullName evidence="13">Carrier domain-containing protein</fullName>
    </recommendedName>
</protein>
<dbReference type="CDD" id="cd00833">
    <property type="entry name" value="PKS"/>
    <property type="match status" value="1"/>
</dbReference>
<dbReference type="PROSITE" id="PS00012">
    <property type="entry name" value="PHOSPHOPANTETHEINE"/>
    <property type="match status" value="1"/>
</dbReference>
<dbReference type="PANTHER" id="PTHR43775">
    <property type="entry name" value="FATTY ACID SYNTHASE"/>
    <property type="match status" value="1"/>
</dbReference>
<dbReference type="Gene3D" id="3.40.47.10">
    <property type="match status" value="1"/>
</dbReference>
<dbReference type="EMBL" id="JAGPNK010000012">
    <property type="protein sequence ID" value="KAH7310813.1"/>
    <property type="molecule type" value="Genomic_DNA"/>
</dbReference>
<dbReference type="Pfam" id="PF16197">
    <property type="entry name" value="KAsynt_C_assoc"/>
    <property type="match status" value="1"/>
</dbReference>
<organism evidence="11 12">
    <name type="scientific">Stachybotrys elegans</name>
    <dbReference type="NCBI Taxonomy" id="80388"/>
    <lineage>
        <taxon>Eukaryota</taxon>
        <taxon>Fungi</taxon>
        <taxon>Dikarya</taxon>
        <taxon>Ascomycota</taxon>
        <taxon>Pezizomycotina</taxon>
        <taxon>Sordariomycetes</taxon>
        <taxon>Hypocreomycetidae</taxon>
        <taxon>Hypocreales</taxon>
        <taxon>Stachybotryaceae</taxon>
        <taxon>Stachybotrys</taxon>
    </lineage>
</organism>
<feature type="region of interest" description="Disordered" evidence="7">
    <location>
        <begin position="1318"/>
        <end position="1338"/>
    </location>
</feature>
<dbReference type="InterPro" id="IPR020806">
    <property type="entry name" value="PKS_PP-bd"/>
</dbReference>
<keyword evidence="1" id="KW-0596">Phosphopantetheine</keyword>
<dbReference type="SMART" id="SM00825">
    <property type="entry name" value="PKS_KS"/>
    <property type="match status" value="1"/>
</dbReference>
<feature type="domain" description="PKS/mFAS DH" evidence="10">
    <location>
        <begin position="928"/>
        <end position="1229"/>
    </location>
</feature>
<dbReference type="SUPFAM" id="SSF51735">
    <property type="entry name" value="NAD(P)-binding Rossmann-fold domains"/>
    <property type="match status" value="2"/>
</dbReference>
<dbReference type="InterPro" id="IPR014031">
    <property type="entry name" value="Ketoacyl_synth_C"/>
</dbReference>
<feature type="active site" description="Proton donor; for dehydratase activity" evidence="6">
    <location>
        <position position="1143"/>
    </location>
</feature>
<feature type="region of interest" description="C-terminal hotdog fold" evidence="6">
    <location>
        <begin position="1076"/>
        <end position="1229"/>
    </location>
</feature>
<dbReference type="PROSITE" id="PS50075">
    <property type="entry name" value="CARRIER"/>
    <property type="match status" value="1"/>
</dbReference>
<dbReference type="Pfam" id="PF23297">
    <property type="entry name" value="ACP_SdgA_C"/>
    <property type="match status" value="1"/>
</dbReference>
<proteinExistence type="predicted"/>
<dbReference type="InterPro" id="IPR032821">
    <property type="entry name" value="PKS_assoc"/>
</dbReference>
<evidence type="ECO:0000256" key="7">
    <source>
        <dbReference type="SAM" id="MobiDB-lite"/>
    </source>
</evidence>
<dbReference type="InterPro" id="IPR020841">
    <property type="entry name" value="PKS_Beta-ketoAc_synthase_dom"/>
</dbReference>
<evidence type="ECO:0000256" key="4">
    <source>
        <dbReference type="ARBA" id="ARBA00023002"/>
    </source>
</evidence>
<dbReference type="InterPro" id="IPR016039">
    <property type="entry name" value="Thiolase-like"/>
</dbReference>
<keyword evidence="3" id="KW-0808">Transferase</keyword>
<gene>
    <name evidence="11" type="ORF">B0I35DRAFT_358447</name>
</gene>
<dbReference type="GO" id="GO:0006633">
    <property type="term" value="P:fatty acid biosynthetic process"/>
    <property type="evidence" value="ECO:0007669"/>
    <property type="project" value="TreeGrafter"/>
</dbReference>
<dbReference type="PROSITE" id="PS52004">
    <property type="entry name" value="KS3_2"/>
    <property type="match status" value="1"/>
</dbReference>
<dbReference type="PROSITE" id="PS52019">
    <property type="entry name" value="PKS_MFAS_DH"/>
    <property type="match status" value="1"/>
</dbReference>
<sequence>MPSQSLPVDPIAVVGVSSRLPGGANDPARLWEVLEQGIDTWSPVPPDRYNEQAYYHPNPDDPNGTTHHRGGHFIDGKLSKLDNAFFRLSPQQAAAMDPQQRLVLEMTYEALENAGIPRDKYEGSDTGVFAATFTKDFDRNAYKDPANQTRETLLGSEDALVANRISYAFDLRGPSLALDTGCSGGLVALHQACQSLRDGECDLAIVASANLTMSPDQESNMSRLHFLSKDGRCYPFDSRGDGYGRGEGAVVMVLQRFHDAVQDKSPIRCLIRSTAVNQDGYTSQGITYPNGEAQEALIRKAYSKAGLRTEDTAYVEAHGTGTVAGDFQELPAISKVFASSNRSFPLYVGSIKGNIGHTENTSGLASLLKAILVLEQMKIPPVVGFSSLKPGLESDVLIPTTVISWPHNESIAPRVSINSFGFGGTNAHAIVEKAPRQETSQPSPDSPLLFQLSANCKQSLLDMMNRYKEWLDHHPDTCIVDLSYTLREHRTDFPWRFACVAETQQLLAQELIQGVANSNAHNTTSSGSLVFVFTGQGAQWLGMGRELLSSKAPSSVFRDSIQASRDILCALGASWDLEAELLNEDTASSLINTAELSQPVCTALQRLTEIVALLALLHALGIVPDVVVGHSSGEIAAAYAAGYISHHSALSIAFHRGIAAVKSKSKGLPPGGMMSLGLDRGEATRYATNLKHGRATIACVNSPTNMTVSGDVAAIEELAARLSSEQSGIFHRRLVVDTAYHSHHMQAVADDYLSLLENSVEEKSGGKFIPFISSVTGKWKADGFGPQYWVENLVAPVQFCDAIQHLCHSVSVNQRNHHITFIEVGPHSTLGGPVRQSFIAGENNSLTHDYHSILRRNMGAITSTLELAARLYEHGYKLDNSTIASLSPGLFKARVCVDLPQYAWDHSADHWFETRISREHRFRQHAYHDLLGARVVGSTTQEPQWRHMVCLQTLPWLADHIIDGLPVFPGSGYICMAVEGVLQLHAENASALPIQDLVLRDISFLRALVIPQSERLEVRLSFRKQRSAEFAFDFSVASFSDGEWQENCTGSVQALLMAADEANSIQQTAAIPTIDGTEVDIAKFYSQLAASGNQYGPAFATVQSFCYSSDEGQALAIVRIPDIASLMPHEHQSPHLIHPTTLDTVLHTSLPLVAKGLGAGSIMPIHIKELAISVGSSTHVPDSELQVSVKMLSSHLRTASIQIDVTANNVLCLSISRAEVRRVSGDDSNEKSSSENHTIFGVEWDVDLDYLRTEDLGTQPTLGHVIDHVCFKRGKISVLNIESGVPELTEAIMHVLDSKVPLVETMSEQILTDTIEGHTDGQIDGQDNGPTGSLTNVSNGVANGTKAAQNNKTYDVVVVTSCELLAHAGRVVNPSGTLLLVLPHDASMVMATLSRLQDLVPSFETQVLFHDQALDRSILAMSRVEETVDERKTVQILCHADSQSMPSWAAELIDSLAMANCEIKRFPQTPNDEVIQESAHNDVCTLVLEDTPVQILSDEECFDAALALLQRPAKLVWVTPETDWRSHQLTGVVRTAHAEHDDISVTIISTEMNEPKGARFARLVASCLRNAGAKDREREYRLLKDGTVQIPRVCEVDDFTRGINSMFDETFEVRALPLNDVTRPLKLSLDNVRKPQDPYFQVDEAQTALPTDYIQIETEVMAVPASYRTSKVGEYIGRGVKMGSSFSFQPGDRVLAVGLSAGSSHPCFPHTNAIRLPSDKSTVQTPAALLSAMSAIHCLQGLVRLSSGQSILVHGASTPAGKAVLIAAQQMGAQVVLTEADFKEMGMPDDILVLRSSLSRLPQTCDFGGALDAIVLASEDPLSLTIFERLKSFGSVAIIGSSKSSTALPMQLPPNATVFHCDIAELVLARSDLVPQILKHAAPLLERIALEPSAVIIRDVAQAQEALHLLDSGRYQKAVIQVKDDHSTPAKVLKSALLGDKASSFVVSGGLGDLGGRFMSTLAKRGAKSLITLSRRDADPEEYSSLKESLQALQPDCQLTCIKCDVTSPSSLAQAVKQIECLGLPPVRGVIQSAAVLSDHTLETMSYDEYNLVSKTKIDGTLSLYDAFANPSLDFFIMFSSIAGVVGSSGQANYNAGNVVQDMFAQKMALQCPGSCRFISLDIGWVADSHLTVPSEARGQAVARAGMVPVTREPLARFFDYALSPTFMESSSSQVIIGIHPPTLITSIAQNGTIRAPMYRHVMQMASTEDLDERPAEKSFAQVMAGGDYDAAVGFIAQSFRLKLAHLISVDAQTINPLTTSLLSLGLDSLVAIELRNWISRDFNASLQSSEVLVDQTVYALAEKIASRSEPVSKLLQV</sequence>
<name>A0A8K0SJ04_9HYPO</name>
<dbReference type="SUPFAM" id="SSF55048">
    <property type="entry name" value="Probable ACP-binding domain of malonyl-CoA ACP transacylase"/>
    <property type="match status" value="1"/>
</dbReference>
<dbReference type="SUPFAM" id="SSF53901">
    <property type="entry name" value="Thiolase-like"/>
    <property type="match status" value="1"/>
</dbReference>
<keyword evidence="2" id="KW-0597">Phosphoprotein</keyword>
<dbReference type="SUPFAM" id="SSF47336">
    <property type="entry name" value="ACP-like"/>
    <property type="match status" value="1"/>
</dbReference>
<dbReference type="InterPro" id="IPR016035">
    <property type="entry name" value="Acyl_Trfase/lysoPLipase"/>
</dbReference>
<feature type="compositionally biased region" description="Polar residues" evidence="7">
    <location>
        <begin position="1328"/>
        <end position="1338"/>
    </location>
</feature>
<dbReference type="InterPro" id="IPR001227">
    <property type="entry name" value="Ac_transferase_dom_sf"/>
</dbReference>
<evidence type="ECO:0000259" key="9">
    <source>
        <dbReference type="PROSITE" id="PS52004"/>
    </source>
</evidence>
<keyword evidence="5" id="KW-0511">Multifunctional enzyme</keyword>
<dbReference type="InterPro" id="IPR057326">
    <property type="entry name" value="KR_dom"/>
</dbReference>
<dbReference type="OrthoDB" id="329835at2759"/>
<dbReference type="InterPro" id="IPR049551">
    <property type="entry name" value="PKS_DH_C"/>
</dbReference>
<evidence type="ECO:0000256" key="2">
    <source>
        <dbReference type="ARBA" id="ARBA00022553"/>
    </source>
</evidence>
<dbReference type="InterPro" id="IPR013968">
    <property type="entry name" value="PKS_KR"/>
</dbReference>
<dbReference type="SMART" id="SM00822">
    <property type="entry name" value="PKS_KR"/>
    <property type="match status" value="1"/>
</dbReference>
<dbReference type="Pfam" id="PF00698">
    <property type="entry name" value="Acyl_transf_1"/>
    <property type="match status" value="1"/>
</dbReference>
<evidence type="ECO:0000313" key="11">
    <source>
        <dbReference type="EMBL" id="KAH7310813.1"/>
    </source>
</evidence>
<dbReference type="SUPFAM" id="SSF52151">
    <property type="entry name" value="FabD/lysophospholipase-like"/>
    <property type="match status" value="1"/>
</dbReference>
<dbReference type="InterPro" id="IPR050091">
    <property type="entry name" value="PKS_NRPS_Biosynth_Enz"/>
</dbReference>
<accession>A0A8K0SJ04</accession>
<dbReference type="Pfam" id="PF02801">
    <property type="entry name" value="Ketoacyl-synt_C"/>
    <property type="match status" value="1"/>
</dbReference>
<dbReference type="InterPro" id="IPR036736">
    <property type="entry name" value="ACP-like_sf"/>
</dbReference>
<feature type="active site" description="Proton acceptor; for dehydratase activity" evidence="6">
    <location>
        <position position="960"/>
    </location>
</feature>
<dbReference type="SMART" id="SM00823">
    <property type="entry name" value="PKS_PP"/>
    <property type="match status" value="1"/>
</dbReference>
<dbReference type="GO" id="GO:0004312">
    <property type="term" value="F:fatty acid synthase activity"/>
    <property type="evidence" value="ECO:0007669"/>
    <property type="project" value="TreeGrafter"/>
</dbReference>
<dbReference type="InterPro" id="IPR049900">
    <property type="entry name" value="PKS_mFAS_DH"/>
</dbReference>
<feature type="domain" description="Ketosynthase family 3 (KS3)" evidence="9">
    <location>
        <begin position="8"/>
        <end position="433"/>
    </location>
</feature>
<feature type="region of interest" description="Disordered" evidence="7">
    <location>
        <begin position="50"/>
        <end position="73"/>
    </location>
</feature>
<evidence type="ECO:0008006" key="13">
    <source>
        <dbReference type="Google" id="ProtNLM"/>
    </source>
</evidence>
<dbReference type="Gene3D" id="3.90.180.10">
    <property type="entry name" value="Medium-chain alcohol dehydrogenases, catalytic domain"/>
    <property type="match status" value="1"/>
</dbReference>
<dbReference type="InterPro" id="IPR009081">
    <property type="entry name" value="PP-bd_ACP"/>
</dbReference>
<dbReference type="Gene3D" id="3.10.129.110">
    <property type="entry name" value="Polyketide synthase dehydratase"/>
    <property type="match status" value="1"/>
</dbReference>
<dbReference type="InterPro" id="IPR011032">
    <property type="entry name" value="GroES-like_sf"/>
</dbReference>
<dbReference type="InterPro" id="IPR016036">
    <property type="entry name" value="Malonyl_transacylase_ACP-bd"/>
</dbReference>
<feature type="region of interest" description="N-terminal hotdog fold" evidence="6">
    <location>
        <begin position="928"/>
        <end position="1059"/>
    </location>
</feature>
<keyword evidence="4" id="KW-0560">Oxidoreductase</keyword>
<evidence type="ECO:0000259" key="8">
    <source>
        <dbReference type="PROSITE" id="PS50075"/>
    </source>
</evidence>
<dbReference type="InterPro" id="IPR020807">
    <property type="entry name" value="PKS_DH"/>
</dbReference>
<dbReference type="InterPro" id="IPR014043">
    <property type="entry name" value="Acyl_transferase_dom"/>
</dbReference>
<dbReference type="Gene3D" id="3.40.366.10">
    <property type="entry name" value="Malonyl-Coenzyme A Acyl Carrier Protein, domain 2"/>
    <property type="match status" value="1"/>
</dbReference>
<feature type="domain" description="Carrier" evidence="8">
    <location>
        <begin position="2234"/>
        <end position="2309"/>
    </location>
</feature>
<evidence type="ECO:0000256" key="1">
    <source>
        <dbReference type="ARBA" id="ARBA00022450"/>
    </source>
</evidence>
<dbReference type="InterPro" id="IPR049552">
    <property type="entry name" value="PKS_DH_N"/>
</dbReference>
<dbReference type="Pfam" id="PF14765">
    <property type="entry name" value="PS-DH"/>
    <property type="match status" value="1"/>
</dbReference>
<evidence type="ECO:0000256" key="3">
    <source>
        <dbReference type="ARBA" id="ARBA00022679"/>
    </source>
</evidence>
<dbReference type="Pfam" id="PF08659">
    <property type="entry name" value="KR"/>
    <property type="match status" value="1"/>
</dbReference>
<dbReference type="SMART" id="SM00826">
    <property type="entry name" value="PKS_DH"/>
    <property type="match status" value="1"/>
</dbReference>
<dbReference type="GO" id="GO:0016491">
    <property type="term" value="F:oxidoreductase activity"/>
    <property type="evidence" value="ECO:0007669"/>
    <property type="project" value="UniProtKB-KW"/>
</dbReference>
<dbReference type="PANTHER" id="PTHR43775:SF22">
    <property type="entry name" value="SYNTHASE, PUTATIVE (JCVI)-RELATED"/>
    <property type="match status" value="1"/>
</dbReference>
<reference evidence="11" key="1">
    <citation type="journal article" date="2021" name="Nat. Commun.">
        <title>Genetic determinants of endophytism in the Arabidopsis root mycobiome.</title>
        <authorList>
            <person name="Mesny F."/>
            <person name="Miyauchi S."/>
            <person name="Thiergart T."/>
            <person name="Pickel B."/>
            <person name="Atanasova L."/>
            <person name="Karlsson M."/>
            <person name="Huettel B."/>
            <person name="Barry K.W."/>
            <person name="Haridas S."/>
            <person name="Chen C."/>
            <person name="Bauer D."/>
            <person name="Andreopoulos W."/>
            <person name="Pangilinan J."/>
            <person name="LaButti K."/>
            <person name="Riley R."/>
            <person name="Lipzen A."/>
            <person name="Clum A."/>
            <person name="Drula E."/>
            <person name="Henrissat B."/>
            <person name="Kohler A."/>
            <person name="Grigoriev I.V."/>
            <person name="Martin F.M."/>
            <person name="Hacquard S."/>
        </authorList>
    </citation>
    <scope>NUCLEOTIDE SEQUENCE</scope>
    <source>
        <strain evidence="11">MPI-CAGE-CH-0235</strain>
    </source>
</reference>